<feature type="region of interest" description="Disordered" evidence="1">
    <location>
        <begin position="27"/>
        <end position="55"/>
    </location>
</feature>
<evidence type="ECO:0000313" key="2">
    <source>
        <dbReference type="EMBL" id="JAE03764.1"/>
    </source>
</evidence>
<reference evidence="2" key="2">
    <citation type="journal article" date="2015" name="Data Brief">
        <title>Shoot transcriptome of the giant reed, Arundo donax.</title>
        <authorList>
            <person name="Barrero R.A."/>
            <person name="Guerrero F.D."/>
            <person name="Moolhuijzen P."/>
            <person name="Goolsby J.A."/>
            <person name="Tidwell J."/>
            <person name="Bellgard S.E."/>
            <person name="Bellgard M.I."/>
        </authorList>
    </citation>
    <scope>NUCLEOTIDE SEQUENCE</scope>
    <source>
        <tissue evidence="2">Shoot tissue taken approximately 20 cm above the soil surface</tissue>
    </source>
</reference>
<sequence length="83" mass="8647">MSACCTCTCSASNGAAPAAAAAWTSGHASSWKAPRKPSCAMGRVQSRGRSSSSAPGMYVCARASVCVPARGRRWREVRVVVRD</sequence>
<reference evidence="2" key="1">
    <citation type="submission" date="2014-09" db="EMBL/GenBank/DDBJ databases">
        <authorList>
            <person name="Magalhaes I.L.F."/>
            <person name="Oliveira U."/>
            <person name="Santos F.R."/>
            <person name="Vidigal T.H.D.A."/>
            <person name="Brescovit A.D."/>
            <person name="Santos A.J."/>
        </authorList>
    </citation>
    <scope>NUCLEOTIDE SEQUENCE</scope>
    <source>
        <tissue evidence="2">Shoot tissue taken approximately 20 cm above the soil surface</tissue>
    </source>
</reference>
<name>A0A0A9EXQ8_ARUDO</name>
<dbReference type="EMBL" id="GBRH01194132">
    <property type="protein sequence ID" value="JAE03764.1"/>
    <property type="molecule type" value="Transcribed_RNA"/>
</dbReference>
<dbReference type="AlphaFoldDB" id="A0A0A9EXQ8"/>
<protein>
    <submittedName>
        <fullName evidence="2">Uncharacterized protein</fullName>
    </submittedName>
</protein>
<evidence type="ECO:0000256" key="1">
    <source>
        <dbReference type="SAM" id="MobiDB-lite"/>
    </source>
</evidence>
<organism evidence="2">
    <name type="scientific">Arundo donax</name>
    <name type="common">Giant reed</name>
    <name type="synonym">Donax arundinaceus</name>
    <dbReference type="NCBI Taxonomy" id="35708"/>
    <lineage>
        <taxon>Eukaryota</taxon>
        <taxon>Viridiplantae</taxon>
        <taxon>Streptophyta</taxon>
        <taxon>Embryophyta</taxon>
        <taxon>Tracheophyta</taxon>
        <taxon>Spermatophyta</taxon>
        <taxon>Magnoliopsida</taxon>
        <taxon>Liliopsida</taxon>
        <taxon>Poales</taxon>
        <taxon>Poaceae</taxon>
        <taxon>PACMAD clade</taxon>
        <taxon>Arundinoideae</taxon>
        <taxon>Arundineae</taxon>
        <taxon>Arundo</taxon>
    </lineage>
</organism>
<proteinExistence type="predicted"/>
<accession>A0A0A9EXQ8</accession>